<reference evidence="1" key="2">
    <citation type="journal article" date="2015" name="Data Brief">
        <title>Shoot transcriptome of the giant reed, Arundo donax.</title>
        <authorList>
            <person name="Barrero R.A."/>
            <person name="Guerrero F.D."/>
            <person name="Moolhuijzen P."/>
            <person name="Goolsby J.A."/>
            <person name="Tidwell J."/>
            <person name="Bellgard S.E."/>
            <person name="Bellgard M.I."/>
        </authorList>
    </citation>
    <scope>NUCLEOTIDE SEQUENCE</scope>
    <source>
        <tissue evidence="1">Shoot tissue taken approximately 20 cm above the soil surface</tissue>
    </source>
</reference>
<evidence type="ECO:0000313" key="1">
    <source>
        <dbReference type="EMBL" id="JAD54291.1"/>
    </source>
</evidence>
<accession>A0A0A9AT38</accession>
<dbReference type="EMBL" id="GBRH01243604">
    <property type="protein sequence ID" value="JAD54291.1"/>
    <property type="molecule type" value="Transcribed_RNA"/>
</dbReference>
<name>A0A0A9AT38_ARUDO</name>
<reference evidence="1" key="1">
    <citation type="submission" date="2014-09" db="EMBL/GenBank/DDBJ databases">
        <authorList>
            <person name="Magalhaes I.L.F."/>
            <person name="Oliveira U."/>
            <person name="Santos F.R."/>
            <person name="Vidigal T.H.D.A."/>
            <person name="Brescovit A.D."/>
            <person name="Santos A.J."/>
        </authorList>
    </citation>
    <scope>NUCLEOTIDE SEQUENCE</scope>
    <source>
        <tissue evidence="1">Shoot tissue taken approximately 20 cm above the soil surface</tissue>
    </source>
</reference>
<proteinExistence type="predicted"/>
<sequence>MLGCQALSTFSCLIYPDLSFFFSIFC</sequence>
<dbReference type="AlphaFoldDB" id="A0A0A9AT38"/>
<organism evidence="1">
    <name type="scientific">Arundo donax</name>
    <name type="common">Giant reed</name>
    <name type="synonym">Donax arundinaceus</name>
    <dbReference type="NCBI Taxonomy" id="35708"/>
    <lineage>
        <taxon>Eukaryota</taxon>
        <taxon>Viridiplantae</taxon>
        <taxon>Streptophyta</taxon>
        <taxon>Embryophyta</taxon>
        <taxon>Tracheophyta</taxon>
        <taxon>Spermatophyta</taxon>
        <taxon>Magnoliopsida</taxon>
        <taxon>Liliopsida</taxon>
        <taxon>Poales</taxon>
        <taxon>Poaceae</taxon>
        <taxon>PACMAD clade</taxon>
        <taxon>Arundinoideae</taxon>
        <taxon>Arundineae</taxon>
        <taxon>Arundo</taxon>
    </lineage>
</organism>
<protein>
    <submittedName>
        <fullName evidence="1">Uncharacterized protein</fullName>
    </submittedName>
</protein>